<dbReference type="EMBL" id="CP059404">
    <property type="protein sequence ID" value="QNE89996.1"/>
    <property type="molecule type" value="Genomic_DNA"/>
</dbReference>
<evidence type="ECO:0000259" key="8">
    <source>
        <dbReference type="PROSITE" id="PS50928"/>
    </source>
</evidence>
<evidence type="ECO:0000313" key="10">
    <source>
        <dbReference type="Proteomes" id="UP000515743"/>
    </source>
</evidence>
<reference evidence="9 10" key="1">
    <citation type="submission" date="2020-07" db="EMBL/GenBank/DDBJ databases">
        <title>Complete genome and description of Corynebacterium incognita strain Marseille-Q3630 sp. nov.</title>
        <authorList>
            <person name="Boxberger M."/>
        </authorList>
    </citation>
    <scope>NUCLEOTIDE SEQUENCE [LARGE SCALE GENOMIC DNA]</scope>
    <source>
        <strain evidence="9 10">Marseille-Q3630</strain>
    </source>
</reference>
<protein>
    <submittedName>
        <fullName evidence="9">ABC transporter permease</fullName>
    </submittedName>
</protein>
<dbReference type="Gene3D" id="1.10.3720.10">
    <property type="entry name" value="MetI-like"/>
    <property type="match status" value="1"/>
</dbReference>
<gene>
    <name evidence="9" type="ORF">H0194_02930</name>
</gene>
<evidence type="ECO:0000256" key="5">
    <source>
        <dbReference type="ARBA" id="ARBA00022989"/>
    </source>
</evidence>
<keyword evidence="5 7" id="KW-1133">Transmembrane helix</keyword>
<dbReference type="KEGG" id="cik:H0194_02930"/>
<evidence type="ECO:0000256" key="7">
    <source>
        <dbReference type="RuleBase" id="RU363032"/>
    </source>
</evidence>
<feature type="transmembrane region" description="Helical" evidence="7">
    <location>
        <begin position="103"/>
        <end position="126"/>
    </location>
</feature>
<keyword evidence="2 7" id="KW-0813">Transport</keyword>
<feature type="transmembrane region" description="Helical" evidence="7">
    <location>
        <begin position="138"/>
        <end position="161"/>
    </location>
</feature>
<feature type="transmembrane region" description="Helical" evidence="7">
    <location>
        <begin position="181"/>
        <end position="200"/>
    </location>
</feature>
<keyword evidence="10" id="KW-1185">Reference proteome</keyword>
<dbReference type="Pfam" id="PF00528">
    <property type="entry name" value="BPD_transp_1"/>
    <property type="match status" value="1"/>
</dbReference>
<sequence>MAKSMLTKIADLIGRFLLTLFVASVVIFLLMRAVPGNPARVALGVNATDEAVAELTESLGLNRPLLTQYWEWLSGLLRGDFGTSLASQTDITPLVLDRAQVSFILIGLSLLLALAIALPMGTWLAARNGTPAAGVVSALVQVGIAVPSFLVGIVLVALFAIGAGWVPANGWVPPNQDFGGFVARLILPVIALAMVQAAILTRYTRSAVLDVLGQDYLRTARALGQSRREALLRHGLRNAALPIITVAGVQLTTLVVGSVVIENVFVIPGLGSMLLDAVGTRDLTTVQTLVMMLVAFTLVVNLVVDVAYRIVDPRLRPGAAPARKGA</sequence>
<evidence type="ECO:0000256" key="1">
    <source>
        <dbReference type="ARBA" id="ARBA00004651"/>
    </source>
</evidence>
<feature type="domain" description="ABC transmembrane type-1" evidence="8">
    <location>
        <begin position="99"/>
        <end position="304"/>
    </location>
</feature>
<dbReference type="PANTHER" id="PTHR43163:SF6">
    <property type="entry name" value="DIPEPTIDE TRANSPORT SYSTEM PERMEASE PROTEIN DPPB-RELATED"/>
    <property type="match status" value="1"/>
</dbReference>
<dbReference type="Pfam" id="PF19300">
    <property type="entry name" value="BPD_transp_1_N"/>
    <property type="match status" value="1"/>
</dbReference>
<organism evidence="9 10">
    <name type="scientific">Corynebacterium incognita</name>
    <dbReference type="NCBI Taxonomy" id="2754725"/>
    <lineage>
        <taxon>Bacteria</taxon>
        <taxon>Bacillati</taxon>
        <taxon>Actinomycetota</taxon>
        <taxon>Actinomycetes</taxon>
        <taxon>Mycobacteriales</taxon>
        <taxon>Corynebacteriaceae</taxon>
        <taxon>Corynebacterium</taxon>
    </lineage>
</organism>
<evidence type="ECO:0000256" key="4">
    <source>
        <dbReference type="ARBA" id="ARBA00022692"/>
    </source>
</evidence>
<dbReference type="GO" id="GO:0071916">
    <property type="term" value="F:dipeptide transmembrane transporter activity"/>
    <property type="evidence" value="ECO:0007669"/>
    <property type="project" value="TreeGrafter"/>
</dbReference>
<evidence type="ECO:0000256" key="3">
    <source>
        <dbReference type="ARBA" id="ARBA00022475"/>
    </source>
</evidence>
<dbReference type="PANTHER" id="PTHR43163">
    <property type="entry name" value="DIPEPTIDE TRANSPORT SYSTEM PERMEASE PROTEIN DPPB-RELATED"/>
    <property type="match status" value="1"/>
</dbReference>
<dbReference type="AlphaFoldDB" id="A0A7G7CQY0"/>
<comment type="subcellular location">
    <subcellularLocation>
        <location evidence="1 7">Cell membrane</location>
        <topology evidence="1 7">Multi-pass membrane protein</topology>
    </subcellularLocation>
</comment>
<feature type="transmembrane region" description="Helical" evidence="7">
    <location>
        <begin position="286"/>
        <end position="308"/>
    </location>
</feature>
<evidence type="ECO:0000313" key="9">
    <source>
        <dbReference type="EMBL" id="QNE89996.1"/>
    </source>
</evidence>
<dbReference type="InterPro" id="IPR000515">
    <property type="entry name" value="MetI-like"/>
</dbReference>
<feature type="transmembrane region" description="Helical" evidence="7">
    <location>
        <begin position="239"/>
        <end position="266"/>
    </location>
</feature>
<evidence type="ECO:0000256" key="6">
    <source>
        <dbReference type="ARBA" id="ARBA00023136"/>
    </source>
</evidence>
<feature type="transmembrane region" description="Helical" evidence="7">
    <location>
        <begin position="12"/>
        <end position="31"/>
    </location>
</feature>
<accession>A0A7G7CQY0</accession>
<dbReference type="Proteomes" id="UP000515743">
    <property type="component" value="Chromosome"/>
</dbReference>
<evidence type="ECO:0000256" key="2">
    <source>
        <dbReference type="ARBA" id="ARBA00022448"/>
    </source>
</evidence>
<dbReference type="InterPro" id="IPR035906">
    <property type="entry name" value="MetI-like_sf"/>
</dbReference>
<dbReference type="RefSeq" id="WP_185176370.1">
    <property type="nucleotide sequence ID" value="NZ_CP059404.1"/>
</dbReference>
<dbReference type="CDD" id="cd06261">
    <property type="entry name" value="TM_PBP2"/>
    <property type="match status" value="1"/>
</dbReference>
<proteinExistence type="inferred from homology"/>
<dbReference type="SUPFAM" id="SSF161098">
    <property type="entry name" value="MetI-like"/>
    <property type="match status" value="1"/>
</dbReference>
<comment type="similarity">
    <text evidence="7">Belongs to the binding-protein-dependent transport system permease family.</text>
</comment>
<dbReference type="GO" id="GO:0005886">
    <property type="term" value="C:plasma membrane"/>
    <property type="evidence" value="ECO:0007669"/>
    <property type="project" value="UniProtKB-SubCell"/>
</dbReference>
<dbReference type="PROSITE" id="PS50928">
    <property type="entry name" value="ABC_TM1"/>
    <property type="match status" value="1"/>
</dbReference>
<keyword evidence="4 7" id="KW-0812">Transmembrane</keyword>
<keyword evidence="3" id="KW-1003">Cell membrane</keyword>
<name>A0A7G7CQY0_9CORY</name>
<keyword evidence="6 7" id="KW-0472">Membrane</keyword>
<dbReference type="InterPro" id="IPR045621">
    <property type="entry name" value="BPD_transp_1_N"/>
</dbReference>